<reference evidence="1 2" key="1">
    <citation type="submission" date="2020-01" db="EMBL/GenBank/DDBJ databases">
        <title>Identification and distribution of gene clusters putatively required for synthesis of sphingolipid metabolism inhibitors in phylogenetically diverse species of the filamentous fungus Fusarium.</title>
        <authorList>
            <person name="Kim H.-S."/>
            <person name="Busman M."/>
            <person name="Brown D.W."/>
            <person name="Divon H."/>
            <person name="Uhlig S."/>
            <person name="Proctor R.H."/>
        </authorList>
    </citation>
    <scope>NUCLEOTIDE SEQUENCE [LARGE SCALE GENOMIC DNA]</scope>
    <source>
        <strain evidence="1 2">NRRL 13308</strain>
    </source>
</reference>
<gene>
    <name evidence="1" type="ORF">FACUT_10138</name>
</gene>
<dbReference type="EMBL" id="JAADJF010000310">
    <property type="protein sequence ID" value="KAF4425062.1"/>
    <property type="molecule type" value="Genomic_DNA"/>
</dbReference>
<dbReference type="Proteomes" id="UP000536711">
    <property type="component" value="Unassembled WGS sequence"/>
</dbReference>
<dbReference type="OrthoDB" id="2157530at2759"/>
<accession>A0A8H4NM04</accession>
<dbReference type="AlphaFoldDB" id="A0A8H4NM04"/>
<comment type="caution">
    <text evidence="1">The sequence shown here is derived from an EMBL/GenBank/DDBJ whole genome shotgun (WGS) entry which is preliminary data.</text>
</comment>
<keyword evidence="2" id="KW-1185">Reference proteome</keyword>
<protein>
    <submittedName>
        <fullName evidence="1">Ankyrin and HET domain-containing</fullName>
    </submittedName>
</protein>
<proteinExistence type="predicted"/>
<evidence type="ECO:0000313" key="1">
    <source>
        <dbReference type="EMBL" id="KAF4425062.1"/>
    </source>
</evidence>
<name>A0A8H4NM04_9HYPO</name>
<evidence type="ECO:0000313" key="2">
    <source>
        <dbReference type="Proteomes" id="UP000536711"/>
    </source>
</evidence>
<sequence>MLDLAESSEPPPRGDCKQLFKEQCDYLGIPDSSTINDDDHSDPGIRGLQWVLVASWSRRLWIIQESLLNRNMLMMCGWFEMPWTMLSRLAAFISQRRLPKLFRFSQFRNPDPGGGCASSVLRMGRLRQNVDRLTPIEIIQGANIMLYSDPRD</sequence>
<organism evidence="1 2">
    <name type="scientific">Fusarium acutatum</name>
    <dbReference type="NCBI Taxonomy" id="78861"/>
    <lineage>
        <taxon>Eukaryota</taxon>
        <taxon>Fungi</taxon>
        <taxon>Dikarya</taxon>
        <taxon>Ascomycota</taxon>
        <taxon>Pezizomycotina</taxon>
        <taxon>Sordariomycetes</taxon>
        <taxon>Hypocreomycetidae</taxon>
        <taxon>Hypocreales</taxon>
        <taxon>Nectriaceae</taxon>
        <taxon>Fusarium</taxon>
        <taxon>Fusarium fujikuroi species complex</taxon>
    </lineage>
</organism>